<evidence type="ECO:0000256" key="1">
    <source>
        <dbReference type="SAM" id="MobiDB-lite"/>
    </source>
</evidence>
<keyword evidence="3" id="KW-1185">Reference proteome</keyword>
<organism evidence="2 3">
    <name type="scientific">Streptomyces wedmorensis</name>
    <dbReference type="NCBI Taxonomy" id="43759"/>
    <lineage>
        <taxon>Bacteria</taxon>
        <taxon>Bacillati</taxon>
        <taxon>Actinomycetota</taxon>
        <taxon>Actinomycetes</taxon>
        <taxon>Kitasatosporales</taxon>
        <taxon>Streptomycetaceae</taxon>
        <taxon>Streptomyces</taxon>
    </lineage>
</organism>
<gene>
    <name evidence="2" type="ORF">ACFQ63_00535</name>
</gene>
<dbReference type="EMBL" id="JBHTRV010000001">
    <property type="protein sequence ID" value="MFE5978176.1"/>
    <property type="molecule type" value="Genomic_DNA"/>
</dbReference>
<proteinExistence type="predicted"/>
<feature type="region of interest" description="Disordered" evidence="1">
    <location>
        <begin position="146"/>
        <end position="168"/>
    </location>
</feature>
<dbReference type="RefSeq" id="WP_386250940.1">
    <property type="nucleotide sequence ID" value="NZ_JBHTRV010000001.1"/>
</dbReference>
<sequence length="1194" mass="127252">MIASTVTALTACSVAPGRLDLFVGDGDGCVWHRTRTESPDAVREQWSAWHSLGRPWPSPGAPERAGWLAALRSGPGRIELLALGGGRGAKHRLFAAARDGTVGTLREEADAEAGNTTGAEAGNTAGAEAGRGAGDDVDDVLGDVAGHGWTPWTSPDPLAGRPPATAPPLTDEQLALLRRRVSEGRRSDADPRPTGFAATERDLFAVAGRRLWHRMWTESTPWEDLGGDLTADDGTAPHLAAVHDEAGPTHVFAVWAGTALMHRRLDRTWSDWQLIDIWADVRAYQALRPEDLVALTVRGSGLRERVRADGVVEVLAAQPDARLVVEFPPQHIAETVSHTDTTSQARIAGPSRLAFAIGQEAVPLTVDGVLTAMGRLPLVATPGTTGAEDTRLELPWRLLVQLPTGAHCAHHARPAVGHDGITELWHSRITHPDGADALRVRPVKALPDESALATPLGRHAATIAALGVQSADPPVTVDRLILSAFGAWFDASASWPTLDWTHRTAMGRDHYVRVLTRGALFPFGHRAAFVEVTERRFDRRTPAVAALRTTRTLIVTEPTRHYGIGDGAGRAYERAFPFQEVSVEPRQLTDLDPAVWLSGKAFWPTQSGAAVEFTLRARADREVVDFRLPMLFVDDAAVGTSHAASLDAEYAGGPRTGGRRATGHPTREIGRRIALAMKTATQPLEGAVQEVRSMSFGGTGAALAANGVGFHPRVTRMEVALPAVRQLIGSSPTVPVEFSEAFLTATGGRRPEVLLALLEPKAIDFAAAGARTGMVAAPNMAVTEISRLAGPIAGGPFPPRPQDMFAEDARLFGVISLRRIVSVITSRPQITWSDAVGAPSAKLTWSEKLTTAVEPFHPKTPTSQVFLEVLSQVVAGRPQLRTTGEVTDFTLEIPTRASALVVLTFKKVRFTGDSGANPSLTFELADARLAGKLNFVKTLAEKIPQAGRGGPRVEISALQIRATYTIAVPTLGMGVFTVQNLAIRIGLTLSLAQRPIEIDFAFATRERPFLVTVSGFGGGGYLELGVSAGESDGGLQRFVGGIEFGASVAMNFGVAEGEVHVFGGVVFVKKGGTIEITGYLRIGGSVSVLGLIRVSVELTLSLTYDVERNELHGSARLVITVDLTFWSTSVTLECHKSFKGPSLAAGPRDALTASAAARQAFEDAAPRTSTVEAALGPDGSSFPWQTYCRAFAKE</sequence>
<accession>A0ABW6IKT1</accession>
<evidence type="ECO:0000313" key="3">
    <source>
        <dbReference type="Proteomes" id="UP001600424"/>
    </source>
</evidence>
<reference evidence="2 3" key="1">
    <citation type="submission" date="2024-09" db="EMBL/GenBank/DDBJ databases">
        <title>The Natural Products Discovery Center: Release of the First 8490 Sequenced Strains for Exploring Actinobacteria Biosynthetic Diversity.</title>
        <authorList>
            <person name="Kalkreuter E."/>
            <person name="Kautsar S.A."/>
            <person name="Yang D."/>
            <person name="Bader C.D."/>
            <person name="Teijaro C.N."/>
            <person name="Fluegel L."/>
            <person name="Davis C.M."/>
            <person name="Simpson J.R."/>
            <person name="Lauterbach L."/>
            <person name="Steele A.D."/>
            <person name="Gui C."/>
            <person name="Meng S."/>
            <person name="Li G."/>
            <person name="Viehrig K."/>
            <person name="Ye F."/>
            <person name="Su P."/>
            <person name="Kiefer A.F."/>
            <person name="Nichols A."/>
            <person name="Cepeda A.J."/>
            <person name="Yan W."/>
            <person name="Fan B."/>
            <person name="Jiang Y."/>
            <person name="Adhikari A."/>
            <person name="Zheng C.-J."/>
            <person name="Schuster L."/>
            <person name="Cowan T.M."/>
            <person name="Smanski M.J."/>
            <person name="Chevrette M.G."/>
            <person name="De Carvalho L.P.S."/>
            <person name="Shen B."/>
        </authorList>
    </citation>
    <scope>NUCLEOTIDE SEQUENCE [LARGE SCALE GENOMIC DNA]</scope>
    <source>
        <strain evidence="2 3">NPDC056472</strain>
    </source>
</reference>
<evidence type="ECO:0000313" key="2">
    <source>
        <dbReference type="EMBL" id="MFE5978176.1"/>
    </source>
</evidence>
<feature type="region of interest" description="Disordered" evidence="1">
    <location>
        <begin position="108"/>
        <end position="132"/>
    </location>
</feature>
<dbReference type="Proteomes" id="UP001600424">
    <property type="component" value="Unassembled WGS sequence"/>
</dbReference>
<comment type="caution">
    <text evidence="2">The sequence shown here is derived from an EMBL/GenBank/DDBJ whole genome shotgun (WGS) entry which is preliminary data.</text>
</comment>
<name>A0ABW6IKT1_STRWE</name>
<feature type="compositionally biased region" description="Low complexity" evidence="1">
    <location>
        <begin position="112"/>
        <end position="130"/>
    </location>
</feature>
<dbReference type="Gene3D" id="2.120.10.70">
    <property type="entry name" value="Fucose-specific lectin"/>
    <property type="match status" value="1"/>
</dbReference>
<dbReference type="SUPFAM" id="SSF89372">
    <property type="entry name" value="Fucose-specific lectin"/>
    <property type="match status" value="1"/>
</dbReference>
<protein>
    <submittedName>
        <fullName evidence="2">Uncharacterized protein</fullName>
    </submittedName>
</protein>